<dbReference type="InterPro" id="IPR049517">
    <property type="entry name" value="ACX-like_C"/>
</dbReference>
<evidence type="ECO:0000259" key="3">
    <source>
        <dbReference type="Pfam" id="PF02538"/>
    </source>
</evidence>
<sequence>MEIGHNDIEHIAIDQVQPQRSRWQFWIDRGGTFTDIVAQSPDRQIIVHKLLSENPQRYSDAPIQGIRDILGLAETESIPIEQIAAIQMGTTVATNALLERKGDRTVLLITEGFGDALRIGYQNRPDIFAQRIILPEMLYERVIEVRERYSAHGELLIPLDTDRAIQELQIAYDLGIRSCAITLLHGYRYHDHEQRLAAIAQQIGFTQISISHEISSLIKFINRADTTVVDAYLSPILKRYVDRFNAELRNQEDENVASQHSHPQPCKLMFMQSNGGLTDAKSFRGKNSILSGPAGGIVGAVQTCLQSGFDKIISFDMGGTSTDVAHYAGHYERSLHTEVAGVRLSTPMMAIHTVAAGGGSLLRFDGSRYRVGPASAGAFPGPACYRNGGALAVTDSNVMLGRLQPDYFPAIFGKDGNLPLDREIVQQKFRELAEEISLVTGQISSPEEVAQGFLEIAVEKMAMAIKKISIQRGYDVSEYVLCCFGGAGGQHACAIADLLGISQILIHPYAGVLSAYGIGLADVRTIRDRSVESILTIELLTELAAIAQELSQAAIAELNAGDHDGHLSLETSLRLRYFGTDSALEIPLDATLDHHLFKPLQNQFAALHQERYGFIFSDREIVVEAIVVEAILQKEKVERKKEKVERENREVGIGKWEDGERELVRVYIQGEWRDAPIWRREDLRVGDRVAGAALIVDTTGTNVIEPNWEAELNAEHCLILRRVRAIAEVPMQDQGQNYFPKPDPIKLEIFNNLFQAIAEQMGFTLQNTSASVNIRERLDFSCAIFDRQGELVANAPHIPVHLGSMGESVKALIRDRRNDIDNGINYGDVFATNNPYNGGTHLPDLTLITPVFIDGDRQPTFFVASRGHHADIGGITPGSMPSHSTNINEEGILFDNFPVVKHGKFCEAETLNLLQSSADPARNPQQNIADIKAQIAANECGARELQTMVKHYGIAMTNAYMGFVRDNAELAIRKAIAQLAQAWQNEREANHEHNANQHQFIYPMDNGSQIQVAISLNAEEGSAKIDFTGTSPQAANNFNAPLAVCKAVVLYVFRTLVTDAIPLNGGCLVPLEIIVPEGSLLNPVYPAAVVAGNVETSQAIANALYGALGVMAAAQGTMNNFTFGSDRYQYYETICGGSGAGMDTDGIFDGTDAVQTHMTNSRLTDPEILEWRFPVLLEQFAIRANSGGIGKAKGGNGVIRKIKFLEPMTAAILSSSRAIAPFGLKGGAAQTGRNYVIKSNGDILDLPSTATVRMESGDIFAIETPGGGGYGA</sequence>
<comment type="similarity">
    <text evidence="1">Belongs to the oxoprolinase family.</text>
</comment>
<dbReference type="RefSeq" id="WP_190350606.1">
    <property type="nucleotide sequence ID" value="NZ_JACJPY010000021.1"/>
</dbReference>
<dbReference type="Pfam" id="PF01968">
    <property type="entry name" value="Hydantoinase_A"/>
    <property type="match status" value="1"/>
</dbReference>
<dbReference type="InterPro" id="IPR045079">
    <property type="entry name" value="Oxoprolinase-like"/>
</dbReference>
<dbReference type="GO" id="GO:0005829">
    <property type="term" value="C:cytosol"/>
    <property type="evidence" value="ECO:0007669"/>
    <property type="project" value="TreeGrafter"/>
</dbReference>
<feature type="domain" description="Hydantoinase B/oxoprolinase" evidence="3">
    <location>
        <begin position="743"/>
        <end position="1271"/>
    </location>
</feature>
<feature type="domain" description="Hydantoinase A/oxoprolinase" evidence="2">
    <location>
        <begin position="223"/>
        <end position="525"/>
    </location>
</feature>
<proteinExistence type="inferred from homology"/>
<dbReference type="EMBL" id="JACJPY010000021">
    <property type="protein sequence ID" value="MBD2150231.1"/>
    <property type="molecule type" value="Genomic_DNA"/>
</dbReference>
<dbReference type="Pfam" id="PF19278">
    <property type="entry name" value="Hydant_A_C"/>
    <property type="match status" value="1"/>
</dbReference>
<protein>
    <submittedName>
        <fullName evidence="6">Hydantoinase B/oxoprolinase family protein</fullName>
    </submittedName>
</protein>
<name>A0A926Z5G1_9CYAN</name>
<feature type="domain" description="Acetophenone carboxylase-like C-terminal" evidence="5">
    <location>
        <begin position="541"/>
        <end position="720"/>
    </location>
</feature>
<feature type="domain" description="Hydantoinase/oxoprolinase N-terminal" evidence="4">
    <location>
        <begin position="25"/>
        <end position="203"/>
    </location>
</feature>
<accession>A0A926Z5G1</accession>
<dbReference type="PANTHER" id="PTHR11365:SF23">
    <property type="entry name" value="HYPOTHETICAL 5-OXOPROLINASE (EUROFUNG)-RELATED"/>
    <property type="match status" value="1"/>
</dbReference>
<dbReference type="Proteomes" id="UP000631421">
    <property type="component" value="Unassembled WGS sequence"/>
</dbReference>
<organism evidence="6 7">
    <name type="scientific">Pseudanabaena cinerea FACHB-1277</name>
    <dbReference type="NCBI Taxonomy" id="2949581"/>
    <lineage>
        <taxon>Bacteria</taxon>
        <taxon>Bacillati</taxon>
        <taxon>Cyanobacteriota</taxon>
        <taxon>Cyanophyceae</taxon>
        <taxon>Pseudanabaenales</taxon>
        <taxon>Pseudanabaenaceae</taxon>
        <taxon>Pseudanabaena</taxon>
        <taxon>Pseudanabaena cinerea</taxon>
    </lineage>
</organism>
<evidence type="ECO:0000259" key="4">
    <source>
        <dbReference type="Pfam" id="PF05378"/>
    </source>
</evidence>
<dbReference type="InterPro" id="IPR003692">
    <property type="entry name" value="Hydantoinase_B"/>
</dbReference>
<reference evidence="6" key="1">
    <citation type="journal article" date="2015" name="ISME J.">
        <title>Draft Genome Sequence of Streptomyces incarnatus NRRL8089, which Produces the Nucleoside Antibiotic Sinefungin.</title>
        <authorList>
            <person name="Oshima K."/>
            <person name="Hattori M."/>
            <person name="Shimizu H."/>
            <person name="Fukuda K."/>
            <person name="Nemoto M."/>
            <person name="Inagaki K."/>
            <person name="Tamura T."/>
        </authorList>
    </citation>
    <scope>NUCLEOTIDE SEQUENCE</scope>
    <source>
        <strain evidence="6">FACHB-1277</strain>
    </source>
</reference>
<dbReference type="InterPro" id="IPR002821">
    <property type="entry name" value="Hydantoinase_A"/>
</dbReference>
<dbReference type="Pfam" id="PF05378">
    <property type="entry name" value="Hydant_A_N"/>
    <property type="match status" value="1"/>
</dbReference>
<keyword evidence="7" id="KW-1185">Reference proteome</keyword>
<comment type="caution">
    <text evidence="6">The sequence shown here is derived from an EMBL/GenBank/DDBJ whole genome shotgun (WGS) entry which is preliminary data.</text>
</comment>
<evidence type="ECO:0000259" key="5">
    <source>
        <dbReference type="Pfam" id="PF19278"/>
    </source>
</evidence>
<dbReference type="PANTHER" id="PTHR11365">
    <property type="entry name" value="5-OXOPROLINASE RELATED"/>
    <property type="match status" value="1"/>
</dbReference>
<evidence type="ECO:0000259" key="2">
    <source>
        <dbReference type="Pfam" id="PF01968"/>
    </source>
</evidence>
<dbReference type="GO" id="GO:0006749">
    <property type="term" value="P:glutathione metabolic process"/>
    <property type="evidence" value="ECO:0007669"/>
    <property type="project" value="TreeGrafter"/>
</dbReference>
<gene>
    <name evidence="6" type="ORF">H6F44_08885</name>
</gene>
<evidence type="ECO:0000256" key="1">
    <source>
        <dbReference type="ARBA" id="ARBA00010403"/>
    </source>
</evidence>
<reference evidence="6" key="2">
    <citation type="submission" date="2020-08" db="EMBL/GenBank/DDBJ databases">
        <authorList>
            <person name="Chen M."/>
            <person name="Teng W."/>
            <person name="Zhao L."/>
            <person name="Hu C."/>
            <person name="Zhou Y."/>
            <person name="Han B."/>
            <person name="Song L."/>
            <person name="Shu W."/>
        </authorList>
    </citation>
    <scope>NUCLEOTIDE SEQUENCE</scope>
    <source>
        <strain evidence="6">FACHB-1277</strain>
    </source>
</reference>
<dbReference type="InterPro" id="IPR008040">
    <property type="entry name" value="Hydant_A_N"/>
</dbReference>
<dbReference type="AlphaFoldDB" id="A0A926Z5G1"/>
<dbReference type="GO" id="GO:0017168">
    <property type="term" value="F:5-oxoprolinase (ATP-hydrolyzing) activity"/>
    <property type="evidence" value="ECO:0007669"/>
    <property type="project" value="TreeGrafter"/>
</dbReference>
<dbReference type="Pfam" id="PF02538">
    <property type="entry name" value="Hydantoinase_B"/>
    <property type="match status" value="1"/>
</dbReference>
<evidence type="ECO:0000313" key="7">
    <source>
        <dbReference type="Proteomes" id="UP000631421"/>
    </source>
</evidence>
<evidence type="ECO:0000313" key="6">
    <source>
        <dbReference type="EMBL" id="MBD2150231.1"/>
    </source>
</evidence>